<evidence type="ECO:0000256" key="5">
    <source>
        <dbReference type="SAM" id="Phobius"/>
    </source>
</evidence>
<evidence type="ECO:0000256" key="3">
    <source>
        <dbReference type="ARBA" id="ARBA00022989"/>
    </source>
</evidence>
<dbReference type="InterPro" id="IPR037185">
    <property type="entry name" value="EmrE-like"/>
</dbReference>
<dbReference type="PANTHER" id="PTHR23051">
    <property type="entry name" value="SOLUTE CARRIER FAMILY 35, MEMBER F5"/>
    <property type="match status" value="1"/>
</dbReference>
<reference evidence="6 7" key="1">
    <citation type="journal article" date="2020" name="ISME J.">
        <title>Uncovering the hidden diversity of litter-decomposition mechanisms in mushroom-forming fungi.</title>
        <authorList>
            <person name="Floudas D."/>
            <person name="Bentzer J."/>
            <person name="Ahren D."/>
            <person name="Johansson T."/>
            <person name="Persson P."/>
            <person name="Tunlid A."/>
        </authorList>
    </citation>
    <scope>NUCLEOTIDE SEQUENCE [LARGE SCALE GENOMIC DNA]</scope>
    <source>
        <strain evidence="6 7">CBS 146.42</strain>
    </source>
</reference>
<name>A0A8H5DAK0_9AGAR</name>
<feature type="transmembrane region" description="Helical" evidence="5">
    <location>
        <begin position="256"/>
        <end position="276"/>
    </location>
</feature>
<sequence length="329" mass="35926">MVPKEEVSWRRGVSLAILVTSGLMFLHNTRVAVGYEPLSTSEDDGHHVEAPDDFTTLQNRTLASGEKARNVAPLSVRKTAEIAFTFCWLWFIANWAINASLNYTTVASSTIIASTSGFFTLGIGALFGVERFTIGKMMSVVSCFLGVILVSRSDSQPSVTSFVDPSLMTLESSLSSTTVQTPQPLFGDTLALISALFYAFYVVFLKVKVEVESRVHMQLFLGFVGLFDLLTCWPVGIVLHWTGIEIFEFPGSRTQWLTLIANMAILVLSDYLYVIAMLKTSPLLVTMGISLTIPFAVLGDFILNSPVPALGGSHDTEGGEIREIETSEA</sequence>
<dbReference type="EMBL" id="JAACJO010000007">
    <property type="protein sequence ID" value="KAF5355688.1"/>
    <property type="molecule type" value="Genomic_DNA"/>
</dbReference>
<dbReference type="PANTHER" id="PTHR23051:SF0">
    <property type="entry name" value="SOLUTE CARRIER FAMILY 35 MEMBER F5"/>
    <property type="match status" value="1"/>
</dbReference>
<evidence type="ECO:0000256" key="1">
    <source>
        <dbReference type="ARBA" id="ARBA00004141"/>
    </source>
</evidence>
<keyword evidence="4 5" id="KW-0472">Membrane</keyword>
<keyword evidence="2 5" id="KW-0812">Transmembrane</keyword>
<dbReference type="SUPFAM" id="SSF103481">
    <property type="entry name" value="Multidrug resistance efflux transporter EmrE"/>
    <property type="match status" value="1"/>
</dbReference>
<comment type="subcellular location">
    <subcellularLocation>
        <location evidence="1">Membrane</location>
        <topology evidence="1">Multi-pass membrane protein</topology>
    </subcellularLocation>
</comment>
<evidence type="ECO:0000313" key="6">
    <source>
        <dbReference type="EMBL" id="KAF5355688.1"/>
    </source>
</evidence>
<dbReference type="Proteomes" id="UP000559027">
    <property type="component" value="Unassembled WGS sequence"/>
</dbReference>
<accession>A0A8H5DAK0</accession>
<proteinExistence type="predicted"/>
<evidence type="ECO:0000313" key="7">
    <source>
        <dbReference type="Proteomes" id="UP000559027"/>
    </source>
</evidence>
<evidence type="ECO:0000256" key="2">
    <source>
        <dbReference type="ARBA" id="ARBA00022692"/>
    </source>
</evidence>
<evidence type="ECO:0008006" key="8">
    <source>
        <dbReference type="Google" id="ProtNLM"/>
    </source>
</evidence>
<comment type="caution">
    <text evidence="6">The sequence shown here is derived from an EMBL/GenBank/DDBJ whole genome shotgun (WGS) entry which is preliminary data.</text>
</comment>
<organism evidence="6 7">
    <name type="scientific">Leucocoprinus leucothites</name>
    <dbReference type="NCBI Taxonomy" id="201217"/>
    <lineage>
        <taxon>Eukaryota</taxon>
        <taxon>Fungi</taxon>
        <taxon>Dikarya</taxon>
        <taxon>Basidiomycota</taxon>
        <taxon>Agaricomycotina</taxon>
        <taxon>Agaricomycetes</taxon>
        <taxon>Agaricomycetidae</taxon>
        <taxon>Agaricales</taxon>
        <taxon>Agaricineae</taxon>
        <taxon>Agaricaceae</taxon>
        <taxon>Leucocoprinus</taxon>
    </lineage>
</organism>
<feature type="transmembrane region" description="Helical" evidence="5">
    <location>
        <begin position="189"/>
        <end position="207"/>
    </location>
</feature>
<gene>
    <name evidence="6" type="ORF">D9756_003863</name>
</gene>
<dbReference type="OrthoDB" id="1436450at2759"/>
<dbReference type="GO" id="GO:0000329">
    <property type="term" value="C:fungal-type vacuole membrane"/>
    <property type="evidence" value="ECO:0007669"/>
    <property type="project" value="TreeGrafter"/>
</dbReference>
<feature type="transmembrane region" description="Helical" evidence="5">
    <location>
        <begin position="219"/>
        <end position="244"/>
    </location>
</feature>
<keyword evidence="3 5" id="KW-1133">Transmembrane helix</keyword>
<feature type="transmembrane region" description="Helical" evidence="5">
    <location>
        <begin position="103"/>
        <end position="127"/>
    </location>
</feature>
<keyword evidence="7" id="KW-1185">Reference proteome</keyword>
<feature type="transmembrane region" description="Helical" evidence="5">
    <location>
        <begin position="283"/>
        <end position="303"/>
    </location>
</feature>
<dbReference type="AlphaFoldDB" id="A0A8H5DAK0"/>
<protein>
    <recommendedName>
        <fullName evidence="8">EamA domain-containing protein</fullName>
    </recommendedName>
</protein>
<feature type="transmembrane region" description="Helical" evidence="5">
    <location>
        <begin position="79"/>
        <end position="97"/>
    </location>
</feature>
<evidence type="ECO:0000256" key="4">
    <source>
        <dbReference type="ARBA" id="ARBA00023136"/>
    </source>
</evidence>